<dbReference type="InterPro" id="IPR041525">
    <property type="entry name" value="N/Namide_PRibTrfase"/>
</dbReference>
<evidence type="ECO:0000256" key="3">
    <source>
        <dbReference type="ARBA" id="ARBA00013236"/>
    </source>
</evidence>
<organism evidence="11">
    <name type="scientific">Vibrio vulnificus</name>
    <dbReference type="NCBI Taxonomy" id="672"/>
    <lineage>
        <taxon>Bacteria</taxon>
        <taxon>Pseudomonadati</taxon>
        <taxon>Pseudomonadota</taxon>
        <taxon>Gammaproteobacteria</taxon>
        <taxon>Vibrionales</taxon>
        <taxon>Vibrionaceae</taxon>
        <taxon>Vibrio</taxon>
    </lineage>
</organism>
<evidence type="ECO:0000259" key="9">
    <source>
        <dbReference type="Pfam" id="PF04095"/>
    </source>
</evidence>
<evidence type="ECO:0000256" key="5">
    <source>
        <dbReference type="ARBA" id="ARBA00022598"/>
    </source>
</evidence>
<dbReference type="GO" id="GO:0005829">
    <property type="term" value="C:cytosol"/>
    <property type="evidence" value="ECO:0007669"/>
    <property type="project" value="TreeGrafter"/>
</dbReference>
<dbReference type="AlphaFoldDB" id="A0A8H9K5I7"/>
<keyword evidence="4 7" id="KW-0597">Phosphoprotein</keyword>
<evidence type="ECO:0000256" key="2">
    <source>
        <dbReference type="ARBA" id="ARBA00010897"/>
    </source>
</evidence>
<dbReference type="EMBL" id="DACRBY010000001">
    <property type="protein sequence ID" value="HAS8538490.1"/>
    <property type="molecule type" value="Genomic_DNA"/>
</dbReference>
<dbReference type="NCBIfam" id="NF003704">
    <property type="entry name" value="PRK05321.1"/>
    <property type="match status" value="1"/>
</dbReference>
<keyword evidence="6 7" id="KW-0662">Pyridine nucleotide biosynthesis</keyword>
<evidence type="ECO:0000256" key="8">
    <source>
        <dbReference type="RuleBase" id="RU003838"/>
    </source>
</evidence>
<dbReference type="InterPro" id="IPR006406">
    <property type="entry name" value="Nic_PRibTrfase"/>
</dbReference>
<gene>
    <name evidence="7 11" type="primary">pncB</name>
    <name evidence="11" type="ORF">I7730_01590</name>
</gene>
<feature type="modified residue" description="Phosphohistidine; by autocatalysis" evidence="7">
    <location>
        <position position="244"/>
    </location>
</feature>
<dbReference type="SUPFAM" id="SSF51690">
    <property type="entry name" value="Nicotinate/Quinolinate PRTase C-terminal domain-like"/>
    <property type="match status" value="1"/>
</dbReference>
<dbReference type="GO" id="GO:0016757">
    <property type="term" value="F:glycosyltransferase activity"/>
    <property type="evidence" value="ECO:0007669"/>
    <property type="project" value="UniProtKB-KW"/>
</dbReference>
<evidence type="ECO:0000259" key="10">
    <source>
        <dbReference type="Pfam" id="PF17767"/>
    </source>
</evidence>
<dbReference type="InterPro" id="IPR036068">
    <property type="entry name" value="Nicotinate_pribotase-like_C"/>
</dbReference>
<reference evidence="11" key="1">
    <citation type="journal article" date="2018" name="Genome Biol.">
        <title>SKESA: strategic k-mer extension for scrupulous assemblies.</title>
        <authorList>
            <person name="Souvorov A."/>
            <person name="Agarwala R."/>
            <person name="Lipman D.J."/>
        </authorList>
    </citation>
    <scope>NUCLEOTIDE SEQUENCE</scope>
    <source>
        <strain evidence="11">BCW_3452</strain>
    </source>
</reference>
<keyword evidence="5 7" id="KW-0436">Ligase</keyword>
<comment type="pathway">
    <text evidence="1 7 8">Cofactor biosynthesis; NAD(+) biosynthesis; nicotinate D-ribonucleotide from nicotinate: step 1/1.</text>
</comment>
<keyword evidence="11" id="KW-0328">Glycosyltransferase</keyword>
<evidence type="ECO:0000256" key="7">
    <source>
        <dbReference type="HAMAP-Rule" id="MF_00570"/>
    </source>
</evidence>
<evidence type="ECO:0000256" key="1">
    <source>
        <dbReference type="ARBA" id="ARBA00004952"/>
    </source>
</evidence>
<dbReference type="GO" id="GO:0004516">
    <property type="term" value="F:nicotinate phosphoribosyltransferase activity"/>
    <property type="evidence" value="ECO:0007669"/>
    <property type="project" value="UniProtKB-UniRule"/>
</dbReference>
<dbReference type="Pfam" id="PF17767">
    <property type="entry name" value="NAPRTase_N"/>
    <property type="match status" value="1"/>
</dbReference>
<dbReference type="PANTHER" id="PTHR11098">
    <property type="entry name" value="NICOTINATE PHOSPHORIBOSYLTRANSFERASE"/>
    <property type="match status" value="1"/>
</dbReference>
<evidence type="ECO:0000256" key="4">
    <source>
        <dbReference type="ARBA" id="ARBA00022553"/>
    </source>
</evidence>
<proteinExistence type="inferred from homology"/>
<dbReference type="NCBIfam" id="TIGR01514">
    <property type="entry name" value="NAPRTase"/>
    <property type="match status" value="1"/>
</dbReference>
<protein>
    <recommendedName>
        <fullName evidence="3 7">Nicotinate phosphoribosyltransferase</fullName>
        <shortName evidence="7">NAPRTase</shortName>
        <ecNumber evidence="3 7">6.3.4.21</ecNumber>
    </recommendedName>
</protein>
<feature type="domain" description="Nicotinate/nicotinamide phosphoribosyltransferase" evidence="9">
    <location>
        <begin position="191"/>
        <end position="424"/>
    </location>
</feature>
<dbReference type="GO" id="GO:0034355">
    <property type="term" value="P:NAD+ biosynthetic process via the salvage pathway"/>
    <property type="evidence" value="ECO:0007669"/>
    <property type="project" value="TreeGrafter"/>
</dbReference>
<comment type="catalytic activity">
    <reaction evidence="7 8">
        <text>5-phospho-alpha-D-ribose 1-diphosphate + nicotinate + ATP + H2O = nicotinate beta-D-ribonucleotide + ADP + phosphate + diphosphate</text>
        <dbReference type="Rhea" id="RHEA:36163"/>
        <dbReference type="ChEBI" id="CHEBI:15377"/>
        <dbReference type="ChEBI" id="CHEBI:30616"/>
        <dbReference type="ChEBI" id="CHEBI:32544"/>
        <dbReference type="ChEBI" id="CHEBI:33019"/>
        <dbReference type="ChEBI" id="CHEBI:43474"/>
        <dbReference type="ChEBI" id="CHEBI:57502"/>
        <dbReference type="ChEBI" id="CHEBI:58017"/>
        <dbReference type="ChEBI" id="CHEBI:456216"/>
        <dbReference type="EC" id="6.3.4.21"/>
    </reaction>
</comment>
<sequence length="439" mass="50873">MKSGMNMNFSVPKTTFNAETYSKPGNIVRSLADVDFYTYTMMAVAWEKQPDAIGEYELNIRSADDLAPYFTEIRDEIHALENLEFENSHLQKLSHRAQWLKPSYIDFLKTFKLDPRKQVELRIDENNKLRIRVKGVWHKIMPLEIMILMILKEVRNRNLYPDLSLETYQENLFTKLKWVQEQVDLRELHDFKYMEFGTRRRPSFAIQKRSLETQMKMMPKHFVGTSNLHLALELDIPFLGTMAHQYMSAAQVLHPLATHQKDAMREWDEVFNGRLGVVLPDTISTDVFLKDFGYGEANRFSGSRQDSGCPREYANKFINHYKNLGINPETKRIIFSNSLDFNESLKLHEEFGDKIQVFAAMGTSLLNMFEGYVNSSGKQYSSLNAVIKLVRVNGKPVAKISDDAGKEVCEDPIYLAHLKNQFGLEFDKDTLIQHLMKAA</sequence>
<keyword evidence="11" id="KW-0808">Transferase</keyword>
<dbReference type="PIRSF" id="PIRSF000484">
    <property type="entry name" value="NAPRT"/>
    <property type="match status" value="1"/>
</dbReference>
<comment type="PTM">
    <text evidence="7 8">Transiently phosphorylated on a His residue during the reaction cycle. Phosphorylation strongly increases the affinity for substrates and increases the rate of nicotinate D-ribonucleotide production. Dephosphorylation regenerates the low-affinity form of the enzyme, leading to product release.</text>
</comment>
<dbReference type="HAMAP" id="MF_00570">
    <property type="entry name" value="NAPRTase"/>
    <property type="match status" value="1"/>
</dbReference>
<dbReference type="Pfam" id="PF04095">
    <property type="entry name" value="NAPRTase"/>
    <property type="match status" value="1"/>
</dbReference>
<accession>A0A8H9K5I7</accession>
<comment type="function">
    <text evidence="7 8">Catalyzes the synthesis of beta-nicotinate D-ribonucleotide from nicotinate and 5-phospho-D-ribose 1-phosphate at the expense of ATP.</text>
</comment>
<dbReference type="SUPFAM" id="SSF54675">
    <property type="entry name" value="Nicotinate/Quinolinate PRTase N-terminal domain-like"/>
    <property type="match status" value="1"/>
</dbReference>
<name>A0A8H9K5I7_VIBVL</name>
<evidence type="ECO:0000313" key="11">
    <source>
        <dbReference type="EMBL" id="HAS8538490.1"/>
    </source>
</evidence>
<dbReference type="Gene3D" id="3.20.140.10">
    <property type="entry name" value="nicotinate phosphoribosyltransferase"/>
    <property type="match status" value="1"/>
</dbReference>
<dbReference type="InterPro" id="IPR007229">
    <property type="entry name" value="Nic_PRibTrfase-Fam"/>
</dbReference>
<comment type="similarity">
    <text evidence="2 7 8">Belongs to the NAPRTase family.</text>
</comment>
<comment type="caution">
    <text evidence="11">The sequence shown here is derived from an EMBL/GenBank/DDBJ whole genome shotgun (WGS) entry which is preliminary data.</text>
</comment>
<feature type="domain" description="Nicotinate phosphoribosyltransferase N-terminal" evidence="10">
    <location>
        <begin position="33"/>
        <end position="151"/>
    </location>
</feature>
<dbReference type="UniPathway" id="UPA00253">
    <property type="reaction ID" value="UER00457"/>
</dbReference>
<dbReference type="EC" id="6.3.4.21" evidence="3 7"/>
<reference evidence="11" key="2">
    <citation type="submission" date="2019-01" db="EMBL/GenBank/DDBJ databases">
        <authorList>
            <consortium name="NCBI Pathogen Detection Project"/>
        </authorList>
    </citation>
    <scope>NUCLEOTIDE SEQUENCE</scope>
    <source>
        <strain evidence="11">BCW_3452</strain>
    </source>
</reference>
<dbReference type="InterPro" id="IPR040727">
    <property type="entry name" value="NAPRTase_N"/>
</dbReference>
<evidence type="ECO:0000256" key="6">
    <source>
        <dbReference type="ARBA" id="ARBA00022642"/>
    </source>
</evidence>
<dbReference type="Proteomes" id="UP000863257">
    <property type="component" value="Unassembled WGS sequence"/>
</dbReference>
<dbReference type="PANTHER" id="PTHR11098:SF1">
    <property type="entry name" value="NICOTINATE PHOSPHORIBOSYLTRANSFERASE"/>
    <property type="match status" value="1"/>
</dbReference>